<evidence type="ECO:0000313" key="1">
    <source>
        <dbReference type="EMBL" id="KAJ7026894.1"/>
    </source>
</evidence>
<dbReference type="AlphaFoldDB" id="A0AAD6SFY2"/>
<dbReference type="Proteomes" id="UP001218188">
    <property type="component" value="Unassembled WGS sequence"/>
</dbReference>
<dbReference type="SUPFAM" id="SSF52540">
    <property type="entry name" value="P-loop containing nucleoside triphosphate hydrolases"/>
    <property type="match status" value="1"/>
</dbReference>
<name>A0AAD6SFY2_9AGAR</name>
<comment type="caution">
    <text evidence="1">The sequence shown here is derived from an EMBL/GenBank/DDBJ whole genome shotgun (WGS) entry which is preliminary data.</text>
</comment>
<evidence type="ECO:0000313" key="2">
    <source>
        <dbReference type="Proteomes" id="UP001218188"/>
    </source>
</evidence>
<dbReference type="InterPro" id="IPR027417">
    <property type="entry name" value="P-loop_NTPase"/>
</dbReference>
<keyword evidence="2" id="KW-1185">Reference proteome</keyword>
<accession>A0AAD6SFY2</accession>
<dbReference type="Gene3D" id="3.40.50.300">
    <property type="entry name" value="P-loop containing nucleotide triphosphate hydrolases"/>
    <property type="match status" value="1"/>
</dbReference>
<protein>
    <recommendedName>
        <fullName evidence="3">G domain-containing protein</fullName>
    </recommendedName>
</protein>
<evidence type="ECO:0008006" key="3">
    <source>
        <dbReference type="Google" id="ProtNLM"/>
    </source>
</evidence>
<gene>
    <name evidence="1" type="ORF">C8F04DRAFT_102043</name>
</gene>
<reference evidence="1" key="1">
    <citation type="submission" date="2023-03" db="EMBL/GenBank/DDBJ databases">
        <title>Massive genome expansion in bonnet fungi (Mycena s.s.) driven by repeated elements and novel gene families across ecological guilds.</title>
        <authorList>
            <consortium name="Lawrence Berkeley National Laboratory"/>
            <person name="Harder C.B."/>
            <person name="Miyauchi S."/>
            <person name="Viragh M."/>
            <person name="Kuo A."/>
            <person name="Thoen E."/>
            <person name="Andreopoulos B."/>
            <person name="Lu D."/>
            <person name="Skrede I."/>
            <person name="Drula E."/>
            <person name="Henrissat B."/>
            <person name="Morin E."/>
            <person name="Kohler A."/>
            <person name="Barry K."/>
            <person name="LaButti K."/>
            <person name="Morin E."/>
            <person name="Salamov A."/>
            <person name="Lipzen A."/>
            <person name="Mereny Z."/>
            <person name="Hegedus B."/>
            <person name="Baldrian P."/>
            <person name="Stursova M."/>
            <person name="Weitz H."/>
            <person name="Taylor A."/>
            <person name="Grigoriev I.V."/>
            <person name="Nagy L.G."/>
            <person name="Martin F."/>
            <person name="Kauserud H."/>
        </authorList>
    </citation>
    <scope>NUCLEOTIDE SEQUENCE</scope>
    <source>
        <strain evidence="1">CBHHK200</strain>
    </source>
</reference>
<dbReference type="EMBL" id="JARJCM010000132">
    <property type="protein sequence ID" value="KAJ7026894.1"/>
    <property type="molecule type" value="Genomic_DNA"/>
</dbReference>
<organism evidence="1 2">
    <name type="scientific">Mycena alexandri</name>
    <dbReference type="NCBI Taxonomy" id="1745969"/>
    <lineage>
        <taxon>Eukaryota</taxon>
        <taxon>Fungi</taxon>
        <taxon>Dikarya</taxon>
        <taxon>Basidiomycota</taxon>
        <taxon>Agaricomycotina</taxon>
        <taxon>Agaricomycetes</taxon>
        <taxon>Agaricomycetidae</taxon>
        <taxon>Agaricales</taxon>
        <taxon>Marasmiineae</taxon>
        <taxon>Mycenaceae</taxon>
        <taxon>Mycena</taxon>
    </lineage>
</organism>
<sequence>MMLISHYENYISPFSSHLHTHFLPRTMSDQTAPRPRRQLPKVKFRVLIAGRANAGKTTILQRVCDTTESPETYRMVDGERTKIQLIPTSDRGEHDITDELEFSNHDGYVFHDSCGLENGSTKELKTLQEFIRKHAEQKRLVEQLHVIWYCIPMDDHRPGLNVDPLHALQVDKNVPVIAVFTKLDAFRRNILMDLEDDEQAGDDVDRLTDQRCEEIFKRECLDKIGDTTPFVLLEGMNDPAAHCDELIRTTAEALNSGTVTLMLLAVQTKNLELSVQRAVQKSLKVFNVEPPVLMKGGFMKKIKKSVTKALARRPSKSLKVEDVVKECLQAFPWLWASVNMMMLHV</sequence>
<dbReference type="CDD" id="cd00882">
    <property type="entry name" value="Ras_like_GTPase"/>
    <property type="match status" value="1"/>
</dbReference>
<proteinExistence type="predicted"/>